<feature type="transmembrane region" description="Helical" evidence="7">
    <location>
        <begin position="80"/>
        <end position="103"/>
    </location>
</feature>
<protein>
    <submittedName>
        <fullName evidence="9">ABC transporter permease</fullName>
    </submittedName>
</protein>
<evidence type="ECO:0000256" key="5">
    <source>
        <dbReference type="ARBA" id="ARBA00022989"/>
    </source>
</evidence>
<gene>
    <name evidence="9" type="ORF">AERYTH_14430</name>
</gene>
<evidence type="ECO:0000256" key="3">
    <source>
        <dbReference type="ARBA" id="ARBA00022475"/>
    </source>
</evidence>
<evidence type="ECO:0000313" key="9">
    <source>
        <dbReference type="EMBL" id="ALX05804.1"/>
    </source>
</evidence>
<comment type="similarity">
    <text evidence="7">Belongs to the binding-protein-dependent transport system permease family.</text>
</comment>
<dbReference type="PANTHER" id="PTHR30151:SF38">
    <property type="entry name" value="ALIPHATIC SULFONATES TRANSPORT PERMEASE PROTEIN SSUC-RELATED"/>
    <property type="match status" value="1"/>
</dbReference>
<keyword evidence="10" id="KW-1185">Reference proteome</keyword>
<name>A0A0U4CT18_9ACTN</name>
<feature type="transmembrane region" description="Helical" evidence="7">
    <location>
        <begin position="202"/>
        <end position="223"/>
    </location>
</feature>
<evidence type="ECO:0000256" key="7">
    <source>
        <dbReference type="RuleBase" id="RU363032"/>
    </source>
</evidence>
<dbReference type="STRING" id="2041.AERYTH_14430"/>
<dbReference type="CDD" id="cd06261">
    <property type="entry name" value="TM_PBP2"/>
    <property type="match status" value="1"/>
</dbReference>
<dbReference type="InterPro" id="IPR000515">
    <property type="entry name" value="MetI-like"/>
</dbReference>
<keyword evidence="5 7" id="KW-1133">Transmembrane helix</keyword>
<dbReference type="EMBL" id="CP011502">
    <property type="protein sequence ID" value="ALX05804.1"/>
    <property type="molecule type" value="Genomic_DNA"/>
</dbReference>
<evidence type="ECO:0000256" key="1">
    <source>
        <dbReference type="ARBA" id="ARBA00004651"/>
    </source>
</evidence>
<dbReference type="Pfam" id="PF00528">
    <property type="entry name" value="BPD_transp_1"/>
    <property type="match status" value="1"/>
</dbReference>
<sequence>MSLTAPLARTRRPRRPGQPRRAWRRAISPLALLAVWQLASSTGVLPREKLDSPLNVLDSLVGLWTDGRLLDAIQVSVTRVLVGFVLGAVVGVGLAVLAGLSRLGEDVVDAPMQMLRTLPHFGLLPLFILWFGIDEAPKYALIALGVAFPLYVNTFAGIRGVDPKYLDAARAFGLGWTERLRHIVLPGALPSTLVGLRLSLGVAWLTLIVAEQINTTAGIGYLVSDAAGFGRTGEVVAGLLIYSVLGLLTDALVRILERKALAWRLG</sequence>
<dbReference type="KEGG" id="aer:AERYTH_14430"/>
<dbReference type="FunFam" id="1.10.3720.10:FF:000003">
    <property type="entry name" value="Aliphatic sulfonate ABC transporter permease"/>
    <property type="match status" value="1"/>
</dbReference>
<dbReference type="OrthoDB" id="9796361at2"/>
<proteinExistence type="inferred from homology"/>
<evidence type="ECO:0000256" key="2">
    <source>
        <dbReference type="ARBA" id="ARBA00022448"/>
    </source>
</evidence>
<comment type="subcellular location">
    <subcellularLocation>
        <location evidence="1 7">Cell membrane</location>
        <topology evidence="1 7">Multi-pass membrane protein</topology>
    </subcellularLocation>
</comment>
<dbReference type="Proteomes" id="UP000067689">
    <property type="component" value="Chromosome"/>
</dbReference>
<evidence type="ECO:0000256" key="6">
    <source>
        <dbReference type="ARBA" id="ARBA00023136"/>
    </source>
</evidence>
<evidence type="ECO:0000256" key="4">
    <source>
        <dbReference type="ARBA" id="ARBA00022692"/>
    </source>
</evidence>
<dbReference type="InterPro" id="IPR035906">
    <property type="entry name" value="MetI-like_sf"/>
</dbReference>
<feature type="domain" description="ABC transmembrane type-1" evidence="8">
    <location>
        <begin position="69"/>
        <end position="253"/>
    </location>
</feature>
<keyword evidence="2 7" id="KW-0813">Transport</keyword>
<dbReference type="AlphaFoldDB" id="A0A0U4CT18"/>
<feature type="transmembrane region" description="Helical" evidence="7">
    <location>
        <begin position="235"/>
        <end position="256"/>
    </location>
</feature>
<organism evidence="9 10">
    <name type="scientific">Aeromicrobium erythreum</name>
    <dbReference type="NCBI Taxonomy" id="2041"/>
    <lineage>
        <taxon>Bacteria</taxon>
        <taxon>Bacillati</taxon>
        <taxon>Actinomycetota</taxon>
        <taxon>Actinomycetes</taxon>
        <taxon>Propionibacteriales</taxon>
        <taxon>Nocardioidaceae</taxon>
        <taxon>Aeromicrobium</taxon>
    </lineage>
</organism>
<feature type="transmembrane region" description="Helical" evidence="7">
    <location>
        <begin position="139"/>
        <end position="158"/>
    </location>
</feature>
<keyword evidence="4 7" id="KW-0812">Transmembrane</keyword>
<dbReference type="PANTHER" id="PTHR30151">
    <property type="entry name" value="ALKANE SULFONATE ABC TRANSPORTER-RELATED, MEMBRANE SUBUNIT"/>
    <property type="match status" value="1"/>
</dbReference>
<dbReference type="GO" id="GO:0005886">
    <property type="term" value="C:plasma membrane"/>
    <property type="evidence" value="ECO:0007669"/>
    <property type="project" value="UniProtKB-SubCell"/>
</dbReference>
<keyword evidence="6 7" id="KW-0472">Membrane</keyword>
<dbReference type="SUPFAM" id="SSF161098">
    <property type="entry name" value="MetI-like"/>
    <property type="match status" value="1"/>
</dbReference>
<feature type="transmembrane region" description="Helical" evidence="7">
    <location>
        <begin position="115"/>
        <end position="133"/>
    </location>
</feature>
<dbReference type="Gene3D" id="1.10.3720.10">
    <property type="entry name" value="MetI-like"/>
    <property type="match status" value="1"/>
</dbReference>
<dbReference type="RefSeq" id="WP_067860163.1">
    <property type="nucleotide sequence ID" value="NZ_CP011502.1"/>
</dbReference>
<dbReference type="PROSITE" id="PS50928">
    <property type="entry name" value="ABC_TM1"/>
    <property type="match status" value="1"/>
</dbReference>
<dbReference type="PATRIC" id="fig|2041.4.peg.3011"/>
<keyword evidence="3" id="KW-1003">Cell membrane</keyword>
<evidence type="ECO:0000313" key="10">
    <source>
        <dbReference type="Proteomes" id="UP000067689"/>
    </source>
</evidence>
<accession>A0A0U4CT18</accession>
<reference evidence="9 10" key="1">
    <citation type="journal article" date="1991" name="Int. J. Syst. Bacteriol.">
        <title>Description of the erythromycin-producing bacterium Arthrobacter sp. strain NRRL B-3381 as Aeromicrobium erythreum gen. nov., sp. nov.</title>
        <authorList>
            <person name="Miller E.S."/>
            <person name="Woese C.R."/>
            <person name="Brenner S."/>
        </authorList>
    </citation>
    <scope>NUCLEOTIDE SEQUENCE [LARGE SCALE GENOMIC DNA]</scope>
    <source>
        <strain evidence="9 10">AR18</strain>
    </source>
</reference>
<evidence type="ECO:0000259" key="8">
    <source>
        <dbReference type="PROSITE" id="PS50928"/>
    </source>
</evidence>
<dbReference type="GO" id="GO:0042918">
    <property type="term" value="P:alkanesulfonate transmembrane transport"/>
    <property type="evidence" value="ECO:0007669"/>
    <property type="project" value="UniProtKB-ARBA"/>
</dbReference>